<dbReference type="SUPFAM" id="SSF47954">
    <property type="entry name" value="Cyclin-like"/>
    <property type="match status" value="1"/>
</dbReference>
<protein>
    <recommendedName>
        <fullName evidence="1">Cyclin C-terminal domain-containing protein</fullName>
    </recommendedName>
</protein>
<dbReference type="Pfam" id="PF02984">
    <property type="entry name" value="Cyclin_C"/>
    <property type="match status" value="1"/>
</dbReference>
<accession>A0A8X8X8H9</accession>
<dbReference type="EMBL" id="PNBA02000011">
    <property type="protein sequence ID" value="KAG6407615.1"/>
    <property type="molecule type" value="Genomic_DNA"/>
</dbReference>
<dbReference type="InterPro" id="IPR036915">
    <property type="entry name" value="Cyclin-like_sf"/>
</dbReference>
<name>A0A8X8X8H9_SALSN</name>
<gene>
    <name evidence="2" type="ORF">SASPL_130611</name>
</gene>
<proteinExistence type="predicted"/>
<dbReference type="Gene3D" id="1.10.472.10">
    <property type="entry name" value="Cyclin-like"/>
    <property type="match status" value="1"/>
</dbReference>
<keyword evidence="3" id="KW-1185">Reference proteome</keyword>
<reference evidence="2" key="1">
    <citation type="submission" date="2018-01" db="EMBL/GenBank/DDBJ databases">
        <authorList>
            <person name="Mao J.F."/>
        </authorList>
    </citation>
    <scope>NUCLEOTIDE SEQUENCE</scope>
    <source>
        <strain evidence="2">Huo1</strain>
        <tissue evidence="2">Leaf</tissue>
    </source>
</reference>
<dbReference type="Proteomes" id="UP000298416">
    <property type="component" value="Unassembled WGS sequence"/>
</dbReference>
<comment type="caution">
    <text evidence="2">The sequence shown here is derived from an EMBL/GenBank/DDBJ whole genome shotgun (WGS) entry which is preliminary data.</text>
</comment>
<evidence type="ECO:0000313" key="2">
    <source>
        <dbReference type="EMBL" id="KAG6407615.1"/>
    </source>
</evidence>
<dbReference type="AlphaFoldDB" id="A0A8X8X8H9"/>
<dbReference type="InterPro" id="IPR004367">
    <property type="entry name" value="Cyclin_C-dom"/>
</dbReference>
<organism evidence="2">
    <name type="scientific">Salvia splendens</name>
    <name type="common">Scarlet sage</name>
    <dbReference type="NCBI Taxonomy" id="180675"/>
    <lineage>
        <taxon>Eukaryota</taxon>
        <taxon>Viridiplantae</taxon>
        <taxon>Streptophyta</taxon>
        <taxon>Embryophyta</taxon>
        <taxon>Tracheophyta</taxon>
        <taxon>Spermatophyta</taxon>
        <taxon>Magnoliopsida</taxon>
        <taxon>eudicotyledons</taxon>
        <taxon>Gunneridae</taxon>
        <taxon>Pentapetalae</taxon>
        <taxon>asterids</taxon>
        <taxon>lamiids</taxon>
        <taxon>Lamiales</taxon>
        <taxon>Lamiaceae</taxon>
        <taxon>Nepetoideae</taxon>
        <taxon>Mentheae</taxon>
        <taxon>Salviinae</taxon>
        <taxon>Salvia</taxon>
        <taxon>Salvia subgen. Calosphace</taxon>
        <taxon>core Calosphace</taxon>
    </lineage>
</organism>
<evidence type="ECO:0000313" key="3">
    <source>
        <dbReference type="Proteomes" id="UP000298416"/>
    </source>
</evidence>
<feature type="domain" description="Cyclin C-terminal" evidence="1">
    <location>
        <begin position="37"/>
        <end position="122"/>
    </location>
</feature>
<sequence>MLPSNGTLDVEVCDSTGSPQLQMLPSHCVQLPLAVSTFNVRRFYLKAAKANENMEKTAKYLAVLTLMGHQQLCYWPSTVAAALVIIASIATDQDAFSHLAMKIHAINDDKDLPECIKSMEWLVKYL</sequence>
<evidence type="ECO:0000259" key="1">
    <source>
        <dbReference type="Pfam" id="PF02984"/>
    </source>
</evidence>
<reference evidence="2" key="2">
    <citation type="submission" date="2020-08" db="EMBL/GenBank/DDBJ databases">
        <title>Plant Genome Project.</title>
        <authorList>
            <person name="Zhang R.-G."/>
        </authorList>
    </citation>
    <scope>NUCLEOTIDE SEQUENCE</scope>
    <source>
        <strain evidence="2">Huo1</strain>
        <tissue evidence="2">Leaf</tissue>
    </source>
</reference>